<sequence>MSFRKRGEVLAGGRLPNRAPLVPGRTPGGTPSTPGDAGVNRLSGRMEQLNLRGGVRANISGRPLADGRTAASGPNKEPISAFGVNHPGIRPSPASSQPATSTGCFDLDKVLGHMGLPLGTSLLIEERNFTEFNSVLVKLMCSQGIIHNRVEDNKEKNGNTHLIILSASQSLGKELPGVYKGSKKDIKKSKISEEQKKLSVQNLNEEKSTPSRYKDLKIAWKYKFVDEQRGVKNAEAGDSLSSEYPNYNHQFDITSRLLPAPTSNELTFINPTEPVASIINKLDRTIQQHSNKLIRIVIPSLLHPATYPPRMFLSSEVLLLMHGLRGILKKYSSRCVLMGTISTDIIDSFLLAQLENFFDSVLNLEPFGQDMMQFLERIYKTQPGKIQQGLLHIMKLPVFSERGEMHVMKSELAFKNGRKKFEIEEWGIPVDDVEDDKPEKQNNPNETDMSNTIAAPKKSTKVSLEY</sequence>
<evidence type="ECO:0000313" key="11">
    <source>
        <dbReference type="Proteomes" id="UP000054886"/>
    </source>
</evidence>
<evidence type="ECO:0000256" key="2">
    <source>
        <dbReference type="ARBA" id="ARBA00004496"/>
    </source>
</evidence>
<dbReference type="GO" id="GO:0033588">
    <property type="term" value="C:elongator holoenzyme complex"/>
    <property type="evidence" value="ECO:0007669"/>
    <property type="project" value="EnsemblFungi"/>
</dbReference>
<dbReference type="OMA" id="QGMLKVH"/>
<evidence type="ECO:0000256" key="3">
    <source>
        <dbReference type="ARBA" id="ARBA00005043"/>
    </source>
</evidence>
<dbReference type="InterPro" id="IPR008728">
    <property type="entry name" value="Elongator_complex_protein_4"/>
</dbReference>
<dbReference type="GO" id="GO:0000049">
    <property type="term" value="F:tRNA binding"/>
    <property type="evidence" value="ECO:0007669"/>
    <property type="project" value="EnsemblFungi"/>
</dbReference>
<comment type="similarity">
    <text evidence="4">Belongs to the ELP4 family.</text>
</comment>
<dbReference type="GO" id="GO:0002098">
    <property type="term" value="P:tRNA wobble uridine modification"/>
    <property type="evidence" value="ECO:0007669"/>
    <property type="project" value="EnsemblFungi"/>
</dbReference>
<name>A0A0W0CXJ2_CANGB</name>
<dbReference type="Proteomes" id="UP000054886">
    <property type="component" value="Unassembled WGS sequence"/>
</dbReference>
<dbReference type="GO" id="GO:0016887">
    <property type="term" value="F:ATP hydrolysis activity"/>
    <property type="evidence" value="ECO:0007669"/>
    <property type="project" value="EnsemblFungi"/>
</dbReference>
<feature type="region of interest" description="Disordered" evidence="9">
    <location>
        <begin position="1"/>
        <end position="38"/>
    </location>
</feature>
<evidence type="ECO:0000256" key="5">
    <source>
        <dbReference type="ARBA" id="ARBA00020265"/>
    </source>
</evidence>
<dbReference type="InterPro" id="IPR027417">
    <property type="entry name" value="P-loop_NTPase"/>
</dbReference>
<dbReference type="VEuPathDB" id="FungiDB:GVI51_H05731"/>
<dbReference type="GO" id="GO:0042802">
    <property type="term" value="F:identical protein binding"/>
    <property type="evidence" value="ECO:0007669"/>
    <property type="project" value="EnsemblFungi"/>
</dbReference>
<keyword evidence="8" id="KW-0539">Nucleus</keyword>
<dbReference type="CDD" id="cd19494">
    <property type="entry name" value="Elp4"/>
    <property type="match status" value="1"/>
</dbReference>
<dbReference type="EMBL" id="LLZZ01000173">
    <property type="protein sequence ID" value="KTA96330.1"/>
    <property type="molecule type" value="Genomic_DNA"/>
</dbReference>
<keyword evidence="6" id="KW-0963">Cytoplasm</keyword>
<dbReference type="Gene3D" id="3.40.50.300">
    <property type="entry name" value="P-loop containing nucleotide triphosphate hydrolases"/>
    <property type="match status" value="1"/>
</dbReference>
<gene>
    <name evidence="10" type="ORF">AO440_002143</name>
</gene>
<evidence type="ECO:0000256" key="1">
    <source>
        <dbReference type="ARBA" id="ARBA00004123"/>
    </source>
</evidence>
<dbReference type="PANTHER" id="PTHR12896">
    <property type="entry name" value="PAX6 NEIGHBOR PROTEIN PAXNEB"/>
    <property type="match status" value="1"/>
</dbReference>
<evidence type="ECO:0000256" key="6">
    <source>
        <dbReference type="ARBA" id="ARBA00022490"/>
    </source>
</evidence>
<dbReference type="GO" id="GO:0005737">
    <property type="term" value="C:cytoplasm"/>
    <property type="evidence" value="ECO:0007669"/>
    <property type="project" value="UniProtKB-SubCell"/>
</dbReference>
<keyword evidence="7" id="KW-0819">tRNA processing</keyword>
<accession>A0A0W0CXJ2</accession>
<evidence type="ECO:0000256" key="7">
    <source>
        <dbReference type="ARBA" id="ARBA00022694"/>
    </source>
</evidence>
<feature type="region of interest" description="Disordered" evidence="9">
    <location>
        <begin position="430"/>
        <end position="466"/>
    </location>
</feature>
<comment type="caution">
    <text evidence="10">The sequence shown here is derived from an EMBL/GenBank/DDBJ whole genome shotgun (WGS) entry which is preliminary data.</text>
</comment>
<dbReference type="VEuPathDB" id="FungiDB:B1J91_H05863g"/>
<dbReference type="AlphaFoldDB" id="A0A0W0CXJ2"/>
<comment type="pathway">
    <text evidence="3">tRNA modification; 5-methoxycarbonylmethyl-2-thiouridine-tRNA biosynthesis.</text>
</comment>
<comment type="subcellular location">
    <subcellularLocation>
        <location evidence="2">Cytoplasm</location>
    </subcellularLocation>
    <subcellularLocation>
        <location evidence="1">Nucleus</location>
    </subcellularLocation>
</comment>
<dbReference type="GO" id="GO:0008023">
    <property type="term" value="C:transcription elongation factor complex"/>
    <property type="evidence" value="ECO:0007669"/>
    <property type="project" value="TreeGrafter"/>
</dbReference>
<protein>
    <recommendedName>
        <fullName evidence="5">Elongator complex protein 4</fullName>
    </recommendedName>
</protein>
<dbReference type="VEuPathDB" id="FungiDB:GWK60_H05797"/>
<evidence type="ECO:0000313" key="10">
    <source>
        <dbReference type="EMBL" id="KTA96330.1"/>
    </source>
</evidence>
<reference evidence="10 11" key="1">
    <citation type="submission" date="2015-10" db="EMBL/GenBank/DDBJ databases">
        <title>Draft genomes sequences of Candida glabrata isolates 1A, 1B, 2A, 2B, 3A and 3B.</title>
        <authorList>
            <person name="Haavelsrud O.E."/>
            <person name="Gaustad P."/>
        </authorList>
    </citation>
    <scope>NUCLEOTIDE SEQUENCE [LARGE SCALE GENOMIC DNA]</scope>
    <source>
        <strain evidence="10">910700640</strain>
    </source>
</reference>
<dbReference type="VEuPathDB" id="FungiDB:CAGL0H05863g"/>
<evidence type="ECO:0000256" key="8">
    <source>
        <dbReference type="ARBA" id="ARBA00023242"/>
    </source>
</evidence>
<dbReference type="UniPathway" id="UPA00988"/>
<dbReference type="GO" id="GO:0006357">
    <property type="term" value="P:regulation of transcription by RNA polymerase II"/>
    <property type="evidence" value="ECO:0007669"/>
    <property type="project" value="EnsemblFungi"/>
</dbReference>
<proteinExistence type="inferred from homology"/>
<dbReference type="Pfam" id="PF05625">
    <property type="entry name" value="PAXNEB"/>
    <property type="match status" value="1"/>
</dbReference>
<evidence type="ECO:0000256" key="9">
    <source>
        <dbReference type="SAM" id="MobiDB-lite"/>
    </source>
</evidence>
<organism evidence="10 11">
    <name type="scientific">Candida glabrata</name>
    <name type="common">Yeast</name>
    <name type="synonym">Torulopsis glabrata</name>
    <dbReference type="NCBI Taxonomy" id="5478"/>
    <lineage>
        <taxon>Eukaryota</taxon>
        <taxon>Fungi</taxon>
        <taxon>Dikarya</taxon>
        <taxon>Ascomycota</taxon>
        <taxon>Saccharomycotina</taxon>
        <taxon>Saccharomycetes</taxon>
        <taxon>Saccharomycetales</taxon>
        <taxon>Saccharomycetaceae</taxon>
        <taxon>Nakaseomyces</taxon>
    </lineage>
</organism>
<feature type="compositionally biased region" description="Low complexity" evidence="9">
    <location>
        <begin position="23"/>
        <end position="35"/>
    </location>
</feature>
<feature type="compositionally biased region" description="Polar residues" evidence="9">
    <location>
        <begin position="441"/>
        <end position="453"/>
    </location>
</feature>
<dbReference type="PANTHER" id="PTHR12896:SF1">
    <property type="entry name" value="ELONGATOR COMPLEX PROTEIN 4"/>
    <property type="match status" value="1"/>
</dbReference>
<dbReference type="PhylomeDB" id="A0A0W0CXJ2"/>
<evidence type="ECO:0000256" key="4">
    <source>
        <dbReference type="ARBA" id="ARBA00007573"/>
    </source>
</evidence>